<reference evidence="1" key="2">
    <citation type="journal article" date="2015" name="Fish Shellfish Immunol.">
        <title>Early steps in the European eel (Anguilla anguilla)-Vibrio vulnificus interaction in the gills: Role of the RtxA13 toxin.</title>
        <authorList>
            <person name="Callol A."/>
            <person name="Pajuelo D."/>
            <person name="Ebbesson L."/>
            <person name="Teles M."/>
            <person name="MacKenzie S."/>
            <person name="Amaro C."/>
        </authorList>
    </citation>
    <scope>NUCLEOTIDE SEQUENCE</scope>
</reference>
<dbReference type="AlphaFoldDB" id="A0A0E9Q2U0"/>
<sequence>MCLLPDYTSRITFNIIFGFTYSFMVPAT</sequence>
<organism evidence="1">
    <name type="scientific">Anguilla anguilla</name>
    <name type="common">European freshwater eel</name>
    <name type="synonym">Muraena anguilla</name>
    <dbReference type="NCBI Taxonomy" id="7936"/>
    <lineage>
        <taxon>Eukaryota</taxon>
        <taxon>Metazoa</taxon>
        <taxon>Chordata</taxon>
        <taxon>Craniata</taxon>
        <taxon>Vertebrata</taxon>
        <taxon>Euteleostomi</taxon>
        <taxon>Actinopterygii</taxon>
        <taxon>Neopterygii</taxon>
        <taxon>Teleostei</taxon>
        <taxon>Anguilliformes</taxon>
        <taxon>Anguillidae</taxon>
        <taxon>Anguilla</taxon>
    </lineage>
</organism>
<reference evidence="1" key="1">
    <citation type="submission" date="2014-11" db="EMBL/GenBank/DDBJ databases">
        <authorList>
            <person name="Amaro Gonzalez C."/>
        </authorList>
    </citation>
    <scope>NUCLEOTIDE SEQUENCE</scope>
</reference>
<name>A0A0E9Q2U0_ANGAN</name>
<evidence type="ECO:0000313" key="1">
    <source>
        <dbReference type="EMBL" id="JAH10812.1"/>
    </source>
</evidence>
<proteinExistence type="predicted"/>
<accession>A0A0E9Q2U0</accession>
<protein>
    <submittedName>
        <fullName evidence="1">Uncharacterized protein</fullName>
    </submittedName>
</protein>
<dbReference type="EMBL" id="GBXM01097765">
    <property type="protein sequence ID" value="JAH10812.1"/>
    <property type="molecule type" value="Transcribed_RNA"/>
</dbReference>